<evidence type="ECO:0000256" key="1">
    <source>
        <dbReference type="SAM" id="MobiDB-lite"/>
    </source>
</evidence>
<dbReference type="EMBL" id="MVGC01000289">
    <property type="protein sequence ID" value="RJE20635.1"/>
    <property type="molecule type" value="Genomic_DNA"/>
</dbReference>
<feature type="region of interest" description="Disordered" evidence="1">
    <location>
        <begin position="1"/>
        <end position="23"/>
    </location>
</feature>
<dbReference type="STRING" id="2070753.A0A3A2ZRP4"/>
<gene>
    <name evidence="2" type="ORF">PHISCL_07023</name>
</gene>
<protein>
    <submittedName>
        <fullName evidence="2">Uncharacterized protein</fullName>
    </submittedName>
</protein>
<feature type="compositionally biased region" description="Basic and acidic residues" evidence="1">
    <location>
        <begin position="297"/>
        <end position="312"/>
    </location>
</feature>
<organism evidence="2 3">
    <name type="scientific">Aspergillus sclerotialis</name>
    <dbReference type="NCBI Taxonomy" id="2070753"/>
    <lineage>
        <taxon>Eukaryota</taxon>
        <taxon>Fungi</taxon>
        <taxon>Dikarya</taxon>
        <taxon>Ascomycota</taxon>
        <taxon>Pezizomycotina</taxon>
        <taxon>Eurotiomycetes</taxon>
        <taxon>Eurotiomycetidae</taxon>
        <taxon>Eurotiales</taxon>
        <taxon>Aspergillaceae</taxon>
        <taxon>Aspergillus</taxon>
        <taxon>Aspergillus subgen. Polypaecilum</taxon>
    </lineage>
</organism>
<evidence type="ECO:0000313" key="2">
    <source>
        <dbReference type="EMBL" id="RJE20635.1"/>
    </source>
</evidence>
<dbReference type="PANTHER" id="PTHR39398:SF1">
    <property type="entry name" value="CSN8_PSMD8_EIF3K DOMAIN-CONTAINING PROTEIN"/>
    <property type="match status" value="1"/>
</dbReference>
<proteinExistence type="predicted"/>
<sequence>MADSTRRGNASRSRLKPIQDPLDSVGFVSKGDRKLLDHKSQELYFDKIVERYLSFCAHHSKDLDAAWASLPTSSSSDVTKNPPGSTTSPKQRGPSATDELSKILLSLRKLREALLATASTTPISFSQRVHIFSIRLSILAQHPPSYFPSLRYLIENLHSPSHPLSVSELKEFTSYLILDYACRQDDMVAAFDLRARARLKHAFKSETIDRALGALMHDNWIVFWRVRNNVDSYMRAVMNLAVDRIRRHALKAVGSAYLGVDAKWILEGCTGDRDWTWEQLVEREGIGWLKEGDKVIIKKPRPKTEKNPEPAKENGQLRVSHS</sequence>
<reference evidence="3" key="1">
    <citation type="submission" date="2017-02" db="EMBL/GenBank/DDBJ databases">
        <authorList>
            <person name="Tafer H."/>
            <person name="Lopandic K."/>
        </authorList>
    </citation>
    <scope>NUCLEOTIDE SEQUENCE [LARGE SCALE GENOMIC DNA]</scope>
    <source>
        <strain evidence="3">CBS 366.77</strain>
    </source>
</reference>
<feature type="region of interest" description="Disordered" evidence="1">
    <location>
        <begin position="72"/>
        <end position="97"/>
    </location>
</feature>
<dbReference type="AlphaFoldDB" id="A0A3A2ZRP4"/>
<dbReference type="PANTHER" id="PTHR39398">
    <property type="entry name" value="YALI0F14311P"/>
    <property type="match status" value="1"/>
</dbReference>
<accession>A0A3A2ZRP4</accession>
<evidence type="ECO:0000313" key="3">
    <source>
        <dbReference type="Proteomes" id="UP000266188"/>
    </source>
</evidence>
<feature type="region of interest" description="Disordered" evidence="1">
    <location>
        <begin position="297"/>
        <end position="322"/>
    </location>
</feature>
<keyword evidence="3" id="KW-1185">Reference proteome</keyword>
<dbReference type="Gene3D" id="1.25.40.990">
    <property type="match status" value="1"/>
</dbReference>
<dbReference type="OrthoDB" id="2100128at2759"/>
<comment type="caution">
    <text evidence="2">The sequence shown here is derived from an EMBL/GenBank/DDBJ whole genome shotgun (WGS) entry which is preliminary data.</text>
</comment>
<name>A0A3A2ZRP4_9EURO</name>
<feature type="compositionally biased region" description="Polar residues" evidence="1">
    <location>
        <begin position="72"/>
        <end position="90"/>
    </location>
</feature>
<dbReference type="Proteomes" id="UP000266188">
    <property type="component" value="Unassembled WGS sequence"/>
</dbReference>